<comment type="caution">
    <text evidence="1">The sequence shown here is derived from an EMBL/GenBank/DDBJ whole genome shotgun (WGS) entry which is preliminary data.</text>
</comment>
<organism evidence="1 2">
    <name type="scientific">Caldanaerobacter subterraneus</name>
    <dbReference type="NCBI Taxonomy" id="911092"/>
    <lineage>
        <taxon>Bacteria</taxon>
        <taxon>Bacillati</taxon>
        <taxon>Bacillota</taxon>
        <taxon>Clostridia</taxon>
        <taxon>Thermoanaerobacterales</taxon>
        <taxon>Thermoanaerobacteraceae</taxon>
        <taxon>Caldanaerobacter</taxon>
    </lineage>
</organism>
<sequence length="35" mass="4413">MFYEIDGVFYDKEKLSEFVKEYEHSCNKLKWHLQK</sequence>
<accession>A0A4R2KCV3</accession>
<evidence type="ECO:0000313" key="2">
    <source>
        <dbReference type="Proteomes" id="UP000294886"/>
    </source>
</evidence>
<dbReference type="Proteomes" id="UP000294886">
    <property type="component" value="Unassembled WGS sequence"/>
</dbReference>
<name>A0A4R2KCV3_9THEO</name>
<evidence type="ECO:0000313" key="1">
    <source>
        <dbReference type="EMBL" id="TCO68046.1"/>
    </source>
</evidence>
<gene>
    <name evidence="1" type="ORF">EV203_104133</name>
</gene>
<dbReference type="EMBL" id="SLWU01000004">
    <property type="protein sequence ID" value="TCO68046.1"/>
    <property type="molecule type" value="Genomic_DNA"/>
</dbReference>
<dbReference type="AlphaFoldDB" id="A0A4R2KCV3"/>
<reference evidence="1 2" key="1">
    <citation type="submission" date="2019-03" db="EMBL/GenBank/DDBJ databases">
        <title>Genomic Encyclopedia of Type Strains, Phase IV (KMG-IV): sequencing the most valuable type-strain genomes for metagenomic binning, comparative biology and taxonomic classification.</title>
        <authorList>
            <person name="Goeker M."/>
        </authorList>
    </citation>
    <scope>NUCLEOTIDE SEQUENCE [LARGE SCALE GENOMIC DNA]</scope>
    <source>
        <strain evidence="1 2">DSM 13054</strain>
    </source>
</reference>
<protein>
    <submittedName>
        <fullName evidence="1">Uncharacterized protein</fullName>
    </submittedName>
</protein>
<proteinExistence type="predicted"/>